<keyword evidence="4" id="KW-0679">Respiratory chain</keyword>
<dbReference type="InterPro" id="IPR002680">
    <property type="entry name" value="AOX"/>
</dbReference>
<name>A0A7S2U4Y1_9STRA</name>
<keyword evidence="6 13" id="KW-0479">Metal-binding</keyword>
<dbReference type="GO" id="GO:0005509">
    <property type="term" value="F:calcium ion binding"/>
    <property type="evidence" value="ECO:0007669"/>
    <property type="project" value="InterPro"/>
</dbReference>
<dbReference type="PROSITE" id="PS00018">
    <property type="entry name" value="EF_HAND_1"/>
    <property type="match status" value="1"/>
</dbReference>
<dbReference type="InterPro" id="IPR018247">
    <property type="entry name" value="EF_Hand_1_Ca_BS"/>
</dbReference>
<dbReference type="Gene3D" id="1.20.1260.140">
    <property type="entry name" value="Alternative oxidase"/>
    <property type="match status" value="1"/>
</dbReference>
<feature type="binding site" evidence="13">
    <location>
        <position position="271"/>
    </location>
    <ligand>
        <name>Fe cation</name>
        <dbReference type="ChEBI" id="CHEBI:24875"/>
        <label>1</label>
    </ligand>
</feature>
<dbReference type="EMBL" id="HBHQ01000650">
    <property type="protein sequence ID" value="CAD9808586.1"/>
    <property type="molecule type" value="Transcribed_RNA"/>
</dbReference>
<dbReference type="GO" id="GO:0009916">
    <property type="term" value="F:alternative oxidase activity"/>
    <property type="evidence" value="ECO:0007669"/>
    <property type="project" value="InterPro"/>
</dbReference>
<evidence type="ECO:0000256" key="11">
    <source>
        <dbReference type="ARBA" id="ARBA00023004"/>
    </source>
</evidence>
<keyword evidence="12" id="KW-0472">Membrane</keyword>
<dbReference type="InterPro" id="IPR038659">
    <property type="entry name" value="AOX_sf"/>
</dbReference>
<evidence type="ECO:0000256" key="4">
    <source>
        <dbReference type="ARBA" id="ARBA00022660"/>
    </source>
</evidence>
<dbReference type="PANTHER" id="PTHR31803">
    <property type="entry name" value="ALTERNATIVE OXIDASE"/>
    <property type="match status" value="1"/>
</dbReference>
<feature type="binding site" evidence="13">
    <location>
        <position position="419"/>
    </location>
    <ligand>
        <name>Fe cation</name>
        <dbReference type="ChEBI" id="CHEBI:24875"/>
        <label>1</label>
    </ligand>
</feature>
<keyword evidence="10" id="KW-0560">Oxidoreductase</keyword>
<evidence type="ECO:0000256" key="3">
    <source>
        <dbReference type="ARBA" id="ARBA00022448"/>
    </source>
</evidence>
<feature type="binding site" evidence="13">
    <location>
        <position position="361"/>
    </location>
    <ligand>
        <name>Fe cation</name>
        <dbReference type="ChEBI" id="CHEBI:24875"/>
        <label>2</label>
    </ligand>
</feature>
<dbReference type="Gene3D" id="1.10.238.10">
    <property type="entry name" value="EF-hand"/>
    <property type="match status" value="1"/>
</dbReference>
<dbReference type="PANTHER" id="PTHR31803:SF3">
    <property type="entry name" value="ALTERNATIVE OXIDASE"/>
    <property type="match status" value="1"/>
</dbReference>
<keyword evidence="5" id="KW-0812">Transmembrane</keyword>
<evidence type="ECO:0000259" key="14">
    <source>
        <dbReference type="PROSITE" id="PS50222"/>
    </source>
</evidence>
<dbReference type="SUPFAM" id="SSF47473">
    <property type="entry name" value="EF-hand"/>
    <property type="match status" value="1"/>
</dbReference>
<evidence type="ECO:0000256" key="9">
    <source>
        <dbReference type="ARBA" id="ARBA00022989"/>
    </source>
</evidence>
<evidence type="ECO:0000256" key="8">
    <source>
        <dbReference type="ARBA" id="ARBA00022982"/>
    </source>
</evidence>
<keyword evidence="9" id="KW-1133">Transmembrane helix</keyword>
<dbReference type="PROSITE" id="PS50222">
    <property type="entry name" value="EF_HAND_2"/>
    <property type="match status" value="1"/>
</dbReference>
<dbReference type="GO" id="GO:0016020">
    <property type="term" value="C:membrane"/>
    <property type="evidence" value="ECO:0007669"/>
    <property type="project" value="UniProtKB-SubCell"/>
</dbReference>
<keyword evidence="3" id="KW-0813">Transport</keyword>
<comment type="subcellular location">
    <subcellularLocation>
        <location evidence="1">Membrane</location>
    </subcellularLocation>
</comment>
<dbReference type="Pfam" id="PF01786">
    <property type="entry name" value="AOX"/>
    <property type="match status" value="1"/>
</dbReference>
<dbReference type="GO" id="GO:0010230">
    <property type="term" value="P:alternative respiration"/>
    <property type="evidence" value="ECO:0007669"/>
    <property type="project" value="TreeGrafter"/>
</dbReference>
<reference evidence="15" key="1">
    <citation type="submission" date="2021-01" db="EMBL/GenBank/DDBJ databases">
        <authorList>
            <person name="Corre E."/>
            <person name="Pelletier E."/>
            <person name="Niang G."/>
            <person name="Scheremetjew M."/>
            <person name="Finn R."/>
            <person name="Kale V."/>
            <person name="Holt S."/>
            <person name="Cochrane G."/>
            <person name="Meng A."/>
            <person name="Brown T."/>
            <person name="Cohen L."/>
        </authorList>
    </citation>
    <scope>NUCLEOTIDE SEQUENCE</scope>
    <source>
        <strain evidence="15">CCMP2084</strain>
    </source>
</reference>
<feature type="domain" description="EF-hand" evidence="14">
    <location>
        <begin position="105"/>
        <end position="140"/>
    </location>
</feature>
<evidence type="ECO:0000256" key="5">
    <source>
        <dbReference type="ARBA" id="ARBA00022692"/>
    </source>
</evidence>
<evidence type="ECO:0000256" key="6">
    <source>
        <dbReference type="ARBA" id="ARBA00022723"/>
    </source>
</evidence>
<dbReference type="AlphaFoldDB" id="A0A7S2U4Y1"/>
<accession>A0A7S2U4Y1</accession>
<evidence type="ECO:0000256" key="13">
    <source>
        <dbReference type="PIRSR" id="PIRSR005229-1"/>
    </source>
</evidence>
<evidence type="ECO:0000256" key="7">
    <source>
        <dbReference type="ARBA" id="ARBA00022837"/>
    </source>
</evidence>
<keyword evidence="7" id="KW-0106">Calcium</keyword>
<comment type="similarity">
    <text evidence="2">Belongs to the alternative oxidase family.</text>
</comment>
<sequence>MHNNMILALQRTGARSLSKAAISHSALPQTAIKAAAAASFGSCSTHAMFPSDLSHKDESTTRFSAPIRMPLTPYLGSQRNFSTTVASMTQPPQTNAEKIQTLDAAVVLQIKQELIEADVNHDGRIDADELKQVLRRHKGAFTDSEILEIGELFYAGKAGGSVKFEDFLDAMDNAAAEASRPKDETEQFKARGGTLGIGSCVTEYLYRRSHHGQYTPEELDIKLTHVPPKGFRDKLALGAVKGVRVLFDTATGWGSKTMTKEQVLQRVVFLETVAAVPGMVAAIVRHFRSLRTMTRDGGMLNMFLEEAQNERMHLLTFVSMKDPSKPFRVAVIGSQFGFGTAFLLAYIVSPTFCHKFVGYIEEEACHTYSTIIEAIEQAPEEDPLSTWRSEGVPKIARSYWKLGEDSTVLDLMYAVRADEAEHRDVNHTVSDMNMNDGSVNPLFDPGAKLDKMLLKYAKDVMKTGPQTNSLH</sequence>
<feature type="binding site" evidence="13">
    <location>
        <position position="422"/>
    </location>
    <ligand>
        <name>Fe cation</name>
        <dbReference type="ChEBI" id="CHEBI:24875"/>
        <label>2</label>
    </ligand>
</feature>
<gene>
    <name evidence="15" type="ORF">ASEP1449_LOCUS408</name>
</gene>
<comment type="cofactor">
    <cofactor evidence="13">
        <name>Fe cation</name>
        <dbReference type="ChEBI" id="CHEBI:24875"/>
    </cofactor>
    <text evidence="13">Binds 2 iron ions per subunit.</text>
</comment>
<feature type="binding site" evidence="13">
    <location>
        <position position="310"/>
    </location>
    <ligand>
        <name>Fe cation</name>
        <dbReference type="ChEBI" id="CHEBI:24875"/>
        <label>2</label>
    </ligand>
</feature>
<protein>
    <recommendedName>
        <fullName evidence="14">EF-hand domain-containing protein</fullName>
    </recommendedName>
</protein>
<evidence type="ECO:0000256" key="12">
    <source>
        <dbReference type="ARBA" id="ARBA00023136"/>
    </source>
</evidence>
<feature type="binding site" evidence="13">
    <location>
        <position position="313"/>
    </location>
    <ligand>
        <name>Fe cation</name>
        <dbReference type="ChEBI" id="CHEBI:24875"/>
        <label>1</label>
    </ligand>
</feature>
<evidence type="ECO:0000256" key="10">
    <source>
        <dbReference type="ARBA" id="ARBA00023002"/>
    </source>
</evidence>
<dbReference type="InterPro" id="IPR002048">
    <property type="entry name" value="EF_hand_dom"/>
</dbReference>
<feature type="binding site" evidence="13">
    <location>
        <position position="419"/>
    </location>
    <ligand>
        <name>Fe cation</name>
        <dbReference type="ChEBI" id="CHEBI:24875"/>
        <label>2</label>
    </ligand>
</feature>
<evidence type="ECO:0000256" key="2">
    <source>
        <dbReference type="ARBA" id="ARBA00008388"/>
    </source>
</evidence>
<dbReference type="InterPro" id="IPR011992">
    <property type="entry name" value="EF-hand-dom_pair"/>
</dbReference>
<proteinExistence type="inferred from homology"/>
<organism evidence="15">
    <name type="scientific">Attheya septentrionalis</name>
    <dbReference type="NCBI Taxonomy" id="420275"/>
    <lineage>
        <taxon>Eukaryota</taxon>
        <taxon>Sar</taxon>
        <taxon>Stramenopiles</taxon>
        <taxon>Ochrophyta</taxon>
        <taxon>Bacillariophyta</taxon>
        <taxon>Coscinodiscophyceae</taxon>
        <taxon>Chaetocerotophycidae</taxon>
        <taxon>Chaetocerotales</taxon>
        <taxon>Attheyaceae</taxon>
        <taxon>Attheya</taxon>
    </lineage>
</organism>
<keyword evidence="8" id="KW-0249">Electron transport</keyword>
<feature type="binding site" evidence="13">
    <location>
        <position position="310"/>
    </location>
    <ligand>
        <name>Fe cation</name>
        <dbReference type="ChEBI" id="CHEBI:24875"/>
        <label>1</label>
    </ligand>
</feature>
<keyword evidence="11 13" id="KW-0408">Iron</keyword>
<dbReference type="GO" id="GO:0005739">
    <property type="term" value="C:mitochondrion"/>
    <property type="evidence" value="ECO:0007669"/>
    <property type="project" value="TreeGrafter"/>
</dbReference>
<evidence type="ECO:0000313" key="15">
    <source>
        <dbReference type="EMBL" id="CAD9808586.1"/>
    </source>
</evidence>
<evidence type="ECO:0000256" key="1">
    <source>
        <dbReference type="ARBA" id="ARBA00004370"/>
    </source>
</evidence>